<dbReference type="OrthoDB" id="10442851at2759"/>
<protein>
    <submittedName>
        <fullName evidence="1">Uncharacterized protein</fullName>
    </submittedName>
</protein>
<evidence type="ECO:0000313" key="2">
    <source>
        <dbReference type="Proteomes" id="UP000054630"/>
    </source>
</evidence>
<keyword evidence="2" id="KW-1185">Reference proteome</keyword>
<dbReference type="EMBL" id="JYDL01000046">
    <property type="protein sequence ID" value="KRX20719.1"/>
    <property type="molecule type" value="Genomic_DNA"/>
</dbReference>
<comment type="caution">
    <text evidence="1">The sequence shown here is derived from an EMBL/GenBank/DDBJ whole genome shotgun (WGS) entry which is preliminary data.</text>
</comment>
<dbReference type="AlphaFoldDB" id="A0A0V0S233"/>
<sequence>MNHKNFHEDSCRICKDDSKYFVIKQWLQSAHLSTDKKLCIKHILVGKKEICYCVGAFTMIS</sequence>
<proteinExistence type="predicted"/>
<organism evidence="1 2">
    <name type="scientific">Trichinella nelsoni</name>
    <dbReference type="NCBI Taxonomy" id="6336"/>
    <lineage>
        <taxon>Eukaryota</taxon>
        <taxon>Metazoa</taxon>
        <taxon>Ecdysozoa</taxon>
        <taxon>Nematoda</taxon>
        <taxon>Enoplea</taxon>
        <taxon>Dorylaimia</taxon>
        <taxon>Trichinellida</taxon>
        <taxon>Trichinellidae</taxon>
        <taxon>Trichinella</taxon>
    </lineage>
</organism>
<accession>A0A0V0S233</accession>
<gene>
    <name evidence="1" type="ORF">T07_10071</name>
</gene>
<reference evidence="1 2" key="1">
    <citation type="submission" date="2015-01" db="EMBL/GenBank/DDBJ databases">
        <title>Evolution of Trichinella species and genotypes.</title>
        <authorList>
            <person name="Korhonen P.K."/>
            <person name="Edoardo P."/>
            <person name="Giuseppe L.R."/>
            <person name="Gasser R.B."/>
        </authorList>
    </citation>
    <scope>NUCLEOTIDE SEQUENCE [LARGE SCALE GENOMIC DNA]</scope>
    <source>
        <strain evidence="1">ISS37</strain>
    </source>
</reference>
<dbReference type="Proteomes" id="UP000054630">
    <property type="component" value="Unassembled WGS sequence"/>
</dbReference>
<name>A0A0V0S233_9BILA</name>
<evidence type="ECO:0000313" key="1">
    <source>
        <dbReference type="EMBL" id="KRX20719.1"/>
    </source>
</evidence>